<dbReference type="EMBL" id="JACRDE010000496">
    <property type="protein sequence ID" value="MBI5251574.1"/>
    <property type="molecule type" value="Genomic_DNA"/>
</dbReference>
<organism evidence="3 4">
    <name type="scientific">Desulfomonile tiedjei</name>
    <dbReference type="NCBI Taxonomy" id="2358"/>
    <lineage>
        <taxon>Bacteria</taxon>
        <taxon>Pseudomonadati</taxon>
        <taxon>Thermodesulfobacteriota</taxon>
        <taxon>Desulfomonilia</taxon>
        <taxon>Desulfomonilales</taxon>
        <taxon>Desulfomonilaceae</taxon>
        <taxon>Desulfomonile</taxon>
    </lineage>
</organism>
<reference evidence="3" key="1">
    <citation type="submission" date="2020-07" db="EMBL/GenBank/DDBJ databases">
        <title>Huge and variable diversity of episymbiotic CPR bacteria and DPANN archaea in groundwater ecosystems.</title>
        <authorList>
            <person name="He C.Y."/>
            <person name="Keren R."/>
            <person name="Whittaker M."/>
            <person name="Farag I.F."/>
            <person name="Doudna J."/>
            <person name="Cate J.H.D."/>
            <person name="Banfield J.F."/>
        </authorList>
    </citation>
    <scope>NUCLEOTIDE SEQUENCE</scope>
    <source>
        <strain evidence="3">NC_groundwater_1664_Pr3_B-0.1um_52_9</strain>
    </source>
</reference>
<evidence type="ECO:0000256" key="2">
    <source>
        <dbReference type="SAM" id="SignalP"/>
    </source>
</evidence>
<dbReference type="AlphaFoldDB" id="A0A9D6V645"/>
<proteinExistence type="predicted"/>
<keyword evidence="2" id="KW-0732">Signal</keyword>
<comment type="caution">
    <text evidence="3">The sequence shown here is derived from an EMBL/GenBank/DDBJ whole genome shotgun (WGS) entry which is preliminary data.</text>
</comment>
<sequence length="80" mass="8732">MKTAVMVVALLCFSVFGFAADKTVKGEVRDPSGKLLYKTYTRGNTTETREPSGKLVTKSKTTNGKTEVRSPTGKLLYKAK</sequence>
<evidence type="ECO:0000313" key="4">
    <source>
        <dbReference type="Proteomes" id="UP000807825"/>
    </source>
</evidence>
<protein>
    <recommendedName>
        <fullName evidence="5">PBCV-specific basic adaptor domain-containing protein</fullName>
    </recommendedName>
</protein>
<feature type="region of interest" description="Disordered" evidence="1">
    <location>
        <begin position="43"/>
        <end position="72"/>
    </location>
</feature>
<feature type="signal peptide" evidence="2">
    <location>
        <begin position="1"/>
        <end position="19"/>
    </location>
</feature>
<accession>A0A9D6V645</accession>
<evidence type="ECO:0000313" key="3">
    <source>
        <dbReference type="EMBL" id="MBI5251574.1"/>
    </source>
</evidence>
<name>A0A9D6V645_9BACT</name>
<evidence type="ECO:0008006" key="5">
    <source>
        <dbReference type="Google" id="ProtNLM"/>
    </source>
</evidence>
<dbReference type="Proteomes" id="UP000807825">
    <property type="component" value="Unassembled WGS sequence"/>
</dbReference>
<evidence type="ECO:0000256" key="1">
    <source>
        <dbReference type="SAM" id="MobiDB-lite"/>
    </source>
</evidence>
<gene>
    <name evidence="3" type="ORF">HY912_18950</name>
</gene>
<feature type="chain" id="PRO_5038340948" description="PBCV-specific basic adaptor domain-containing protein" evidence="2">
    <location>
        <begin position="20"/>
        <end position="80"/>
    </location>
</feature>